<gene>
    <name evidence="1" type="ORF">B0H67DRAFT_640304</name>
</gene>
<protein>
    <submittedName>
        <fullName evidence="1">Uncharacterized protein</fullName>
    </submittedName>
</protein>
<comment type="caution">
    <text evidence="1">The sequence shown here is derived from an EMBL/GenBank/DDBJ whole genome shotgun (WGS) entry which is preliminary data.</text>
</comment>
<evidence type="ECO:0000313" key="2">
    <source>
        <dbReference type="Proteomes" id="UP001172102"/>
    </source>
</evidence>
<name>A0AA40EC58_9PEZI</name>
<sequence length="466" mass="51949">MSNSNLAFNWRLSAYDTGYENRPEKAVIRIGHWGSDWVDVDDGADERRTKKMEVLQKATALAQAQELAEMEEYYTEMGGHHATAAMAEQREAILKRHAAVNAQIAATAEEMAATKRQEVADRGKFSKEDLNVTGFDPTDLAAVVGKFLPHNAFPGVEPLAPVSDPSQGATKAHLDAEILAATEHTVKTIDTAPFVVMRLVGGRTTLHLLADRESNRFRFNVDSALPTTLSDDLKSRLVFFREWTKPGCSSDEARYDAWMGEVKHFVKNYRPPVRVLRWWEPEDPIHDLPIEVPDLADLAGLLPTGQYQTYLTDLRRKVAKEVATQLKVPSAVSDGHHVICRYINSPDYAPDAELQEAQIAAEAFQQIRLGPSPEGPLLISPGQMHALKRAVYEHGTTKSCMLADQVEAYVIVFLRFGVPLDGNLDNDTLYAIFEKMIRIVHILLVGDIEDEIHPTQYPIPSTGEDK</sequence>
<dbReference type="Proteomes" id="UP001172102">
    <property type="component" value="Unassembled WGS sequence"/>
</dbReference>
<dbReference type="EMBL" id="JAUKUA010000001">
    <property type="protein sequence ID" value="KAK0731991.1"/>
    <property type="molecule type" value="Genomic_DNA"/>
</dbReference>
<organism evidence="1 2">
    <name type="scientific">Lasiosphaeris hirsuta</name>
    <dbReference type="NCBI Taxonomy" id="260670"/>
    <lineage>
        <taxon>Eukaryota</taxon>
        <taxon>Fungi</taxon>
        <taxon>Dikarya</taxon>
        <taxon>Ascomycota</taxon>
        <taxon>Pezizomycotina</taxon>
        <taxon>Sordariomycetes</taxon>
        <taxon>Sordariomycetidae</taxon>
        <taxon>Sordariales</taxon>
        <taxon>Lasiosphaeriaceae</taxon>
        <taxon>Lasiosphaeris</taxon>
    </lineage>
</organism>
<dbReference type="AlphaFoldDB" id="A0AA40EC58"/>
<evidence type="ECO:0000313" key="1">
    <source>
        <dbReference type="EMBL" id="KAK0731991.1"/>
    </source>
</evidence>
<reference evidence="1" key="1">
    <citation type="submission" date="2023-06" db="EMBL/GenBank/DDBJ databases">
        <title>Genome-scale phylogeny and comparative genomics of the fungal order Sordariales.</title>
        <authorList>
            <consortium name="Lawrence Berkeley National Laboratory"/>
            <person name="Hensen N."/>
            <person name="Bonometti L."/>
            <person name="Westerberg I."/>
            <person name="Brannstrom I.O."/>
            <person name="Guillou S."/>
            <person name="Cros-Aarteil S."/>
            <person name="Calhoun S."/>
            <person name="Haridas S."/>
            <person name="Kuo A."/>
            <person name="Mondo S."/>
            <person name="Pangilinan J."/>
            <person name="Riley R."/>
            <person name="Labutti K."/>
            <person name="Andreopoulos B."/>
            <person name="Lipzen A."/>
            <person name="Chen C."/>
            <person name="Yanf M."/>
            <person name="Daum C."/>
            <person name="Ng V."/>
            <person name="Clum A."/>
            <person name="Steindorff A."/>
            <person name="Ohm R."/>
            <person name="Martin F."/>
            <person name="Silar P."/>
            <person name="Natvig D."/>
            <person name="Lalanne C."/>
            <person name="Gautier V."/>
            <person name="Ament-Velasquez S.L."/>
            <person name="Kruys A."/>
            <person name="Hutchinson M.I."/>
            <person name="Powell A.J."/>
            <person name="Barry K."/>
            <person name="Miller A.N."/>
            <person name="Grigoriev I.V."/>
            <person name="Debuchy R."/>
            <person name="Gladieux P."/>
            <person name="Thoren M.H."/>
            <person name="Johannesson H."/>
        </authorList>
    </citation>
    <scope>NUCLEOTIDE SEQUENCE</scope>
    <source>
        <strain evidence="1">SMH4607-1</strain>
    </source>
</reference>
<accession>A0AA40EC58</accession>
<keyword evidence="2" id="KW-1185">Reference proteome</keyword>
<proteinExistence type="predicted"/>